<dbReference type="SMART" id="SM00054">
    <property type="entry name" value="EFh"/>
    <property type="match status" value="2"/>
</dbReference>
<feature type="transmembrane region" description="Helical" evidence="4">
    <location>
        <begin position="161"/>
        <end position="184"/>
    </location>
</feature>
<dbReference type="GO" id="GO:0015369">
    <property type="term" value="F:calcium:proton antiporter activity"/>
    <property type="evidence" value="ECO:0007669"/>
    <property type="project" value="TreeGrafter"/>
</dbReference>
<evidence type="ECO:0000256" key="5">
    <source>
        <dbReference type="SAM" id="SignalP"/>
    </source>
</evidence>
<protein>
    <recommendedName>
        <fullName evidence="6">EF-hand domain-containing protein</fullName>
    </recommendedName>
</protein>
<feature type="domain" description="EF-hand" evidence="6">
    <location>
        <begin position="316"/>
        <end position="351"/>
    </location>
</feature>
<dbReference type="Pfam" id="PF13499">
    <property type="entry name" value="EF-hand_7"/>
    <property type="match status" value="1"/>
</dbReference>
<gene>
    <name evidence="7" type="ORF">QVD17_32712</name>
</gene>
<feature type="signal peptide" evidence="5">
    <location>
        <begin position="1"/>
        <end position="23"/>
    </location>
</feature>
<dbReference type="PROSITE" id="PS50222">
    <property type="entry name" value="EF_HAND_2"/>
    <property type="match status" value="2"/>
</dbReference>
<dbReference type="PANTHER" id="PTHR31503">
    <property type="entry name" value="VACUOLAR CALCIUM ION TRANSPORTER"/>
    <property type="match status" value="1"/>
</dbReference>
<evidence type="ECO:0000256" key="1">
    <source>
        <dbReference type="ARBA" id="ARBA00022449"/>
    </source>
</evidence>
<dbReference type="InterPro" id="IPR011992">
    <property type="entry name" value="EF-hand-dom_pair"/>
</dbReference>
<dbReference type="Proteomes" id="UP001229421">
    <property type="component" value="Unassembled WGS sequence"/>
</dbReference>
<keyword evidence="1" id="KW-0813">Transport</keyword>
<dbReference type="PANTHER" id="PTHR31503:SF85">
    <property type="entry name" value="CALCIUM-BINDING EF-HAND FAMILY PROTEIN"/>
    <property type="match status" value="1"/>
</dbReference>
<feature type="transmembrane region" description="Helical" evidence="4">
    <location>
        <begin position="666"/>
        <end position="687"/>
    </location>
</feature>
<feature type="transmembrane region" description="Helical" evidence="4">
    <location>
        <begin position="569"/>
        <end position="587"/>
    </location>
</feature>
<dbReference type="AlphaFoldDB" id="A0AAD8K039"/>
<feature type="transmembrane region" description="Helical" evidence="4">
    <location>
        <begin position="78"/>
        <end position="103"/>
    </location>
</feature>
<evidence type="ECO:0000256" key="3">
    <source>
        <dbReference type="ARBA" id="ARBA00023065"/>
    </source>
</evidence>
<keyword evidence="4" id="KW-1133">Transmembrane helix</keyword>
<keyword evidence="4" id="KW-0812">Transmembrane</keyword>
<dbReference type="GO" id="GO:0005509">
    <property type="term" value="F:calcium ion binding"/>
    <property type="evidence" value="ECO:0007669"/>
    <property type="project" value="InterPro"/>
</dbReference>
<dbReference type="InterPro" id="IPR004713">
    <property type="entry name" value="CaH_exchang"/>
</dbReference>
<dbReference type="GO" id="GO:0016020">
    <property type="term" value="C:membrane"/>
    <property type="evidence" value="ECO:0007669"/>
    <property type="project" value="InterPro"/>
</dbReference>
<dbReference type="PROSITE" id="PS00018">
    <property type="entry name" value="EF_HAND_1"/>
    <property type="match status" value="1"/>
</dbReference>
<comment type="caution">
    <text evidence="7">The sequence shown here is derived from an EMBL/GenBank/DDBJ whole genome shotgun (WGS) entry which is preliminary data.</text>
</comment>
<keyword evidence="8" id="KW-1185">Reference proteome</keyword>
<dbReference type="GO" id="GO:0006874">
    <property type="term" value="P:intracellular calcium ion homeostasis"/>
    <property type="evidence" value="ECO:0007669"/>
    <property type="project" value="TreeGrafter"/>
</dbReference>
<dbReference type="InterPro" id="IPR002048">
    <property type="entry name" value="EF_hand_dom"/>
</dbReference>
<accession>A0AAD8K039</accession>
<feature type="transmembrane region" description="Helical" evidence="4">
    <location>
        <begin position="640"/>
        <end position="660"/>
    </location>
</feature>
<feature type="transmembrane region" description="Helical" evidence="4">
    <location>
        <begin position="230"/>
        <end position="250"/>
    </location>
</feature>
<feature type="transmembrane region" description="Helical" evidence="4">
    <location>
        <begin position="256"/>
        <end position="273"/>
    </location>
</feature>
<feature type="transmembrane region" description="Helical" evidence="4">
    <location>
        <begin position="599"/>
        <end position="619"/>
    </location>
</feature>
<keyword evidence="4" id="KW-0472">Membrane</keyword>
<dbReference type="InterPro" id="IPR018247">
    <property type="entry name" value="EF_Hand_1_Ca_BS"/>
</dbReference>
<evidence type="ECO:0000256" key="2">
    <source>
        <dbReference type="ARBA" id="ARBA00022837"/>
    </source>
</evidence>
<reference evidence="7" key="1">
    <citation type="journal article" date="2023" name="bioRxiv">
        <title>Improved chromosome-level genome assembly for marigold (Tagetes erecta).</title>
        <authorList>
            <person name="Jiang F."/>
            <person name="Yuan L."/>
            <person name="Wang S."/>
            <person name="Wang H."/>
            <person name="Xu D."/>
            <person name="Wang A."/>
            <person name="Fan W."/>
        </authorList>
    </citation>
    <scope>NUCLEOTIDE SEQUENCE</scope>
    <source>
        <strain evidence="7">WSJ</strain>
        <tissue evidence="7">Leaf</tissue>
    </source>
</reference>
<feature type="chain" id="PRO_5042061739" description="EF-hand domain-containing protein" evidence="5">
    <location>
        <begin position="24"/>
        <end position="716"/>
    </location>
</feature>
<sequence>MPKMACFRLTFFVFVIVIGAVKGRWLDQLEPYPTSSTLISDGVHDVSHENTNDYLRTSSSNSSLSTTTLYDEKRCESFYGFLPCADTMAEGVFLMFMYTYLMLQMEEWIGKGSQALFVLLGDYEVIGAGLFRVLMAFPRIVLVVGAGIFSSDEAAQNQVAFGLRMYAGSTLITLTLLWGFCIMLNNDKLRENEPLRHQEDSSTKCLSPLKDKLSILSDNGVNIDKETKEIAVMMLLSLIPFLTVELVPLIKSQVTALFALLVSILSLLSYFGYQILNPWIQHRTLAYLKEENLQIRFLYHIEKLANDKLIDNDGNPNLKEFERIFKIIDKNNDERISRDEVKTLFENVFDLEKDHISTEYAKVELFNHFDDNKSELINWPEFQNGCTKWLKKWKQDDANTSKISSNSGSKSIWKQVVEASIENKRKDLAHIQHIMSRILRHSVIKYELVNEDRLADREKIEGFFSQYDFDGDNKMNRDELKEFTKTLPFGVLLYDDAIFDKLAKDFCNDESVDTIGKNEFVQGFIKWINKVIKENPSTIDPKTAITKFDEELWAEIDTPPHMVKPKPRILYVVFGIPIMFLISGAFMQSITQFSNAAHIPFHLTSFVVFPIVMNIKMFIRPFLHARSHVSKNASLAFSEMYNGLVMNNLLGLLTLIAIVYAKGLSWTYSTEVFTIVIPCIVVGTFALKFNTYTLWASICAMLLYPIYICLYCVFGS</sequence>
<feature type="transmembrane region" description="Helical" evidence="4">
    <location>
        <begin position="694"/>
        <end position="714"/>
    </location>
</feature>
<evidence type="ECO:0000313" key="7">
    <source>
        <dbReference type="EMBL" id="KAK1411881.1"/>
    </source>
</evidence>
<keyword evidence="1" id="KW-0050">Antiport</keyword>
<dbReference type="Gene3D" id="1.10.238.10">
    <property type="entry name" value="EF-hand"/>
    <property type="match status" value="1"/>
</dbReference>
<evidence type="ECO:0000313" key="8">
    <source>
        <dbReference type="Proteomes" id="UP001229421"/>
    </source>
</evidence>
<name>A0AAD8K039_TARER</name>
<organism evidence="7 8">
    <name type="scientific">Tagetes erecta</name>
    <name type="common">African marigold</name>
    <dbReference type="NCBI Taxonomy" id="13708"/>
    <lineage>
        <taxon>Eukaryota</taxon>
        <taxon>Viridiplantae</taxon>
        <taxon>Streptophyta</taxon>
        <taxon>Embryophyta</taxon>
        <taxon>Tracheophyta</taxon>
        <taxon>Spermatophyta</taxon>
        <taxon>Magnoliopsida</taxon>
        <taxon>eudicotyledons</taxon>
        <taxon>Gunneridae</taxon>
        <taxon>Pentapetalae</taxon>
        <taxon>asterids</taxon>
        <taxon>campanulids</taxon>
        <taxon>Asterales</taxon>
        <taxon>Asteraceae</taxon>
        <taxon>Asteroideae</taxon>
        <taxon>Heliantheae alliance</taxon>
        <taxon>Tageteae</taxon>
        <taxon>Tagetes</taxon>
    </lineage>
</organism>
<proteinExistence type="predicted"/>
<keyword evidence="3" id="KW-0406">Ion transport</keyword>
<evidence type="ECO:0000256" key="4">
    <source>
        <dbReference type="SAM" id="Phobius"/>
    </source>
</evidence>
<keyword evidence="5" id="KW-0732">Signal</keyword>
<feature type="domain" description="EF-hand" evidence="6">
    <location>
        <begin position="455"/>
        <end position="490"/>
    </location>
</feature>
<feature type="transmembrane region" description="Helical" evidence="4">
    <location>
        <begin position="115"/>
        <end position="141"/>
    </location>
</feature>
<dbReference type="EMBL" id="JAUHHV010000009">
    <property type="protein sequence ID" value="KAK1411881.1"/>
    <property type="molecule type" value="Genomic_DNA"/>
</dbReference>
<evidence type="ECO:0000259" key="6">
    <source>
        <dbReference type="PROSITE" id="PS50222"/>
    </source>
</evidence>
<dbReference type="SUPFAM" id="SSF47473">
    <property type="entry name" value="EF-hand"/>
    <property type="match status" value="1"/>
</dbReference>
<keyword evidence="2" id="KW-0106">Calcium</keyword>